<keyword evidence="2" id="KW-0812">Transmembrane</keyword>
<gene>
    <name evidence="4" type="ORF">C6571_10815</name>
</gene>
<dbReference type="KEGG" id="simp:C6571_10815"/>
<keyword evidence="3" id="KW-0732">Signal</keyword>
<protein>
    <submittedName>
        <fullName evidence="4">Uncharacterized protein</fullName>
    </submittedName>
</protein>
<feature type="chain" id="PRO_5015497867" evidence="3">
    <location>
        <begin position="22"/>
        <end position="178"/>
    </location>
</feature>
<name>A0A2S0N179_9BURK</name>
<dbReference type="RefSeq" id="WP_106446688.1">
    <property type="nucleotide sequence ID" value="NZ_CP027669.1"/>
</dbReference>
<dbReference type="Proteomes" id="UP000239326">
    <property type="component" value="Chromosome"/>
</dbReference>
<evidence type="ECO:0000313" key="4">
    <source>
        <dbReference type="EMBL" id="AVO41711.1"/>
    </source>
</evidence>
<sequence>MKLLRILCFALALAVPVTGFSHEGEDHGDAPAPLPTAASTPRAEAQTSDFELVVAQEGPSLLLFLDNFASNEPVTGAQVEVQSGDLQATATEVGPGTYRVAGGAWTLPGTHALTISVQTADTADLLSASLDIPAAAAPAEKAGTSLPAGRSLWMLAGAVLVFAFIAIAWLRRRRTAPS</sequence>
<feature type="signal peptide" evidence="3">
    <location>
        <begin position="1"/>
        <end position="21"/>
    </location>
</feature>
<feature type="transmembrane region" description="Helical" evidence="2">
    <location>
        <begin position="152"/>
        <end position="170"/>
    </location>
</feature>
<dbReference type="AlphaFoldDB" id="A0A2S0N179"/>
<evidence type="ECO:0000256" key="3">
    <source>
        <dbReference type="SAM" id="SignalP"/>
    </source>
</evidence>
<feature type="region of interest" description="Disordered" evidence="1">
    <location>
        <begin position="22"/>
        <end position="45"/>
    </location>
</feature>
<keyword evidence="5" id="KW-1185">Reference proteome</keyword>
<proteinExistence type="predicted"/>
<organism evidence="4 5">
    <name type="scientific">Simplicispira suum</name>
    <dbReference type="NCBI Taxonomy" id="2109915"/>
    <lineage>
        <taxon>Bacteria</taxon>
        <taxon>Pseudomonadati</taxon>
        <taxon>Pseudomonadota</taxon>
        <taxon>Betaproteobacteria</taxon>
        <taxon>Burkholderiales</taxon>
        <taxon>Comamonadaceae</taxon>
        <taxon>Simplicispira</taxon>
    </lineage>
</organism>
<keyword evidence="2" id="KW-0472">Membrane</keyword>
<keyword evidence="2" id="KW-1133">Transmembrane helix</keyword>
<reference evidence="4 5" key="1">
    <citation type="submission" date="2018-03" db="EMBL/GenBank/DDBJ databases">
        <title>Genome sequencing of Simplicispira sp.</title>
        <authorList>
            <person name="Kim S.-J."/>
            <person name="Heo J."/>
            <person name="Kwon S.-W."/>
        </authorList>
    </citation>
    <scope>NUCLEOTIDE SEQUENCE [LARGE SCALE GENOMIC DNA]</scope>
    <source>
        <strain evidence="4 5">SC1-8</strain>
    </source>
</reference>
<evidence type="ECO:0000313" key="5">
    <source>
        <dbReference type="Proteomes" id="UP000239326"/>
    </source>
</evidence>
<evidence type="ECO:0000256" key="1">
    <source>
        <dbReference type="SAM" id="MobiDB-lite"/>
    </source>
</evidence>
<dbReference type="OrthoDB" id="5600128at2"/>
<evidence type="ECO:0000256" key="2">
    <source>
        <dbReference type="SAM" id="Phobius"/>
    </source>
</evidence>
<dbReference type="EMBL" id="CP027669">
    <property type="protein sequence ID" value="AVO41711.1"/>
    <property type="molecule type" value="Genomic_DNA"/>
</dbReference>
<accession>A0A2S0N179</accession>